<dbReference type="Gene3D" id="2.60.40.1760">
    <property type="entry name" value="glycosyl hydrolase (family 31)"/>
    <property type="match status" value="1"/>
</dbReference>
<dbReference type="PANTHER" id="PTHR43863">
    <property type="entry name" value="HYDROLASE, PUTATIVE (AFU_ORTHOLOGUE AFUA_1G03140)-RELATED"/>
    <property type="match status" value="1"/>
</dbReference>
<dbReference type="GO" id="GO:0030246">
    <property type="term" value="F:carbohydrate binding"/>
    <property type="evidence" value="ECO:0007669"/>
    <property type="project" value="InterPro"/>
</dbReference>
<protein>
    <submittedName>
        <fullName evidence="6">DUF4968 domain-containing protein</fullName>
    </submittedName>
</protein>
<comment type="similarity">
    <text evidence="1 2">Belongs to the glycosyl hydrolase 31 family.</text>
</comment>
<reference evidence="6" key="1">
    <citation type="submission" date="2022-10" db="EMBL/GenBank/DDBJ databases">
        <authorList>
            <person name="Yu W.X."/>
        </authorList>
    </citation>
    <scope>NUCLEOTIDE SEQUENCE</scope>
    <source>
        <strain evidence="6">D04</strain>
    </source>
</reference>
<dbReference type="RefSeq" id="WP_301201563.1">
    <property type="nucleotide sequence ID" value="NZ_JAPDPI010000042.1"/>
</dbReference>
<evidence type="ECO:0000256" key="1">
    <source>
        <dbReference type="ARBA" id="ARBA00007806"/>
    </source>
</evidence>
<dbReference type="InterPro" id="IPR017853">
    <property type="entry name" value="GH"/>
</dbReference>
<accession>A0AAE3MGH4</accession>
<dbReference type="GO" id="GO:0004553">
    <property type="term" value="F:hydrolase activity, hydrolyzing O-glycosyl compounds"/>
    <property type="evidence" value="ECO:0007669"/>
    <property type="project" value="InterPro"/>
</dbReference>
<proteinExistence type="inferred from homology"/>
<dbReference type="SUPFAM" id="SSF51445">
    <property type="entry name" value="(Trans)glycosidases"/>
    <property type="match status" value="1"/>
</dbReference>
<evidence type="ECO:0000259" key="3">
    <source>
        <dbReference type="Pfam" id="PF01055"/>
    </source>
</evidence>
<dbReference type="PANTHER" id="PTHR43863:SF2">
    <property type="entry name" value="MALTASE-GLUCOAMYLASE"/>
    <property type="match status" value="1"/>
</dbReference>
<dbReference type="CDD" id="cd14752">
    <property type="entry name" value="GH31_N"/>
    <property type="match status" value="1"/>
</dbReference>
<comment type="caution">
    <text evidence="6">The sequence shown here is derived from an EMBL/GenBank/DDBJ whole genome shotgun (WGS) entry which is preliminary data.</text>
</comment>
<evidence type="ECO:0000313" key="6">
    <source>
        <dbReference type="EMBL" id="MCW3807296.1"/>
    </source>
</evidence>
<feature type="domain" description="Glycoside hydrolase family 31 TIM barrel" evidence="3">
    <location>
        <begin position="249"/>
        <end position="568"/>
    </location>
</feature>
<evidence type="ECO:0000259" key="4">
    <source>
        <dbReference type="Pfam" id="PF13802"/>
    </source>
</evidence>
<evidence type="ECO:0000259" key="5">
    <source>
        <dbReference type="Pfam" id="PF21365"/>
    </source>
</evidence>
<dbReference type="PROSITE" id="PS51257">
    <property type="entry name" value="PROKAR_LIPOPROTEIN"/>
    <property type="match status" value="1"/>
</dbReference>
<feature type="domain" description="Glycoside hydrolase family 31 N-terminal" evidence="4">
    <location>
        <begin position="51"/>
        <end position="206"/>
    </location>
</feature>
<keyword evidence="7" id="KW-1185">Reference proteome</keyword>
<dbReference type="Pfam" id="PF01055">
    <property type="entry name" value="Glyco_hydro_31_2nd"/>
    <property type="match status" value="1"/>
</dbReference>
<dbReference type="SUPFAM" id="SSF51011">
    <property type="entry name" value="Glycosyl hydrolase domain"/>
    <property type="match status" value="1"/>
</dbReference>
<feature type="domain" description="Glycosyl hydrolase family 31 C-terminal" evidence="5">
    <location>
        <begin position="576"/>
        <end position="662"/>
    </location>
</feature>
<dbReference type="Pfam" id="PF13802">
    <property type="entry name" value="Gal_mutarotas_2"/>
    <property type="match status" value="1"/>
</dbReference>
<gene>
    <name evidence="6" type="ORF">OM074_16785</name>
</gene>
<keyword evidence="2" id="KW-0326">Glycosidase</keyword>
<dbReference type="Gene3D" id="2.60.40.1180">
    <property type="entry name" value="Golgi alpha-mannosidase II"/>
    <property type="match status" value="2"/>
</dbReference>
<keyword evidence="2" id="KW-0378">Hydrolase</keyword>
<dbReference type="InterPro" id="IPR025887">
    <property type="entry name" value="Glyco_hydro_31_N_dom"/>
</dbReference>
<name>A0AAE3MGH4_9BACT</name>
<dbReference type="Proteomes" id="UP001207408">
    <property type="component" value="Unassembled WGS sequence"/>
</dbReference>
<dbReference type="InterPro" id="IPR051816">
    <property type="entry name" value="Glycosyl_Hydrolase_31"/>
</dbReference>
<evidence type="ECO:0000313" key="7">
    <source>
        <dbReference type="Proteomes" id="UP001207408"/>
    </source>
</evidence>
<dbReference type="SUPFAM" id="SSF74650">
    <property type="entry name" value="Galactose mutarotase-like"/>
    <property type="match status" value="1"/>
</dbReference>
<dbReference type="EMBL" id="JAPDPI010000042">
    <property type="protein sequence ID" value="MCW3807296.1"/>
    <property type="molecule type" value="Genomic_DNA"/>
</dbReference>
<dbReference type="InterPro" id="IPR013780">
    <property type="entry name" value="Glyco_hydro_b"/>
</dbReference>
<evidence type="ECO:0000256" key="2">
    <source>
        <dbReference type="RuleBase" id="RU361185"/>
    </source>
</evidence>
<dbReference type="AlphaFoldDB" id="A0AAE3MGH4"/>
<dbReference type="InterPro" id="IPR011013">
    <property type="entry name" value="Gal_mutarotase_sf_dom"/>
</dbReference>
<dbReference type="GO" id="GO:0005975">
    <property type="term" value="P:carbohydrate metabolic process"/>
    <property type="evidence" value="ECO:0007669"/>
    <property type="project" value="InterPro"/>
</dbReference>
<sequence>MKFTSGLTILLITLIGFTGCRSNCDGRFVKDVIETEKGLTVITNEGEIYLNALTDYSIEVEYALYDIENPPSYAIPNTRKKVETIIKDSGTKLSFSTKGMTAEIGKCPFSLSFFSGDSLLFSEEVGLVYNDSLKGFRMNLEPNEILMGGGERVLGMDRRGHRLRLYNKASYGYQTHAELMYYSLPVVVSSNKYMLLFDNAADGWLDLGKTDRDILQFETVGGRMSYVVVAGESMQKVTENYVQVTGYQPMPPRWALGNITSRMGYRSQKQVEAVVDEYKKQGFPLDGIVLDLYWFGPDVKGHMGNLDWDWNAFPEPEKMMEKIKSQGVKTVLITEPFILKTSKKFEECARNNLLGTDSLGNPYVFDFFFGTTALLDIFKQETKDWFWSVYKKHTLSGVDGWWGDLGEPEMHPDNLRHIVGDANVVHNAYGHEWAKTVFEGFQNDFTNRRPVILMRAGFAGSQRYGMIPWSGDVSRTWGGLKPQVEISLQMGMQGLAYMHSDLGGFAGDYKDAELYTRWLQYGVFQPVYRTHAQEDVPPEPIYWDKKTRDITRRYIKLRYALTPYLYTMVYENSTKGTPLMRPLFYMDEDTAIMDNKDTYLWGKNMLVSPVTEKGAVDWQVALPQGAIWFDFFTGEKFEGGQVVTVPVDIENIPVFVKGGAFIPMVDPVGNMEEYSTKKLSLHYYHDSSLMSSEDFMYEDDGMSNNSWKTNRFEKLNFRMENIKGGFAVILSREDYEYKEKPDNRDISFFIHNVPEEPEEVVINNIKTSFNYDRKKQQLYIDAVMTGSDQLEIVIK</sequence>
<dbReference type="InterPro" id="IPR000322">
    <property type="entry name" value="Glyco_hydro_31_TIM"/>
</dbReference>
<dbReference type="Pfam" id="PF21365">
    <property type="entry name" value="Glyco_hydro_31_3rd"/>
    <property type="match status" value="1"/>
</dbReference>
<organism evidence="6 7">
    <name type="scientific">Plebeiibacterium marinum</name>
    <dbReference type="NCBI Taxonomy" id="2992111"/>
    <lineage>
        <taxon>Bacteria</taxon>
        <taxon>Pseudomonadati</taxon>
        <taxon>Bacteroidota</taxon>
        <taxon>Bacteroidia</taxon>
        <taxon>Marinilabiliales</taxon>
        <taxon>Marinilabiliaceae</taxon>
        <taxon>Plebeiibacterium</taxon>
    </lineage>
</organism>
<dbReference type="Gene3D" id="3.20.20.80">
    <property type="entry name" value="Glycosidases"/>
    <property type="match status" value="1"/>
</dbReference>
<dbReference type="InterPro" id="IPR048395">
    <property type="entry name" value="Glyco_hydro_31_C"/>
</dbReference>